<dbReference type="OrthoDB" id="10252009at2759"/>
<evidence type="ECO:0000256" key="3">
    <source>
        <dbReference type="ARBA" id="ARBA00022801"/>
    </source>
</evidence>
<dbReference type="Pfam" id="PF00782">
    <property type="entry name" value="DSPc"/>
    <property type="match status" value="2"/>
</dbReference>
<dbReference type="AlphaFoldDB" id="A0A9P5Y7P9"/>
<accession>A0A9P5Y7P9</accession>
<name>A0A9P5Y7P9_9AGAR</name>
<evidence type="ECO:0000259" key="5">
    <source>
        <dbReference type="PROSITE" id="PS50054"/>
    </source>
</evidence>
<organism evidence="7 8">
    <name type="scientific">Collybia nuda</name>
    <dbReference type="NCBI Taxonomy" id="64659"/>
    <lineage>
        <taxon>Eukaryota</taxon>
        <taxon>Fungi</taxon>
        <taxon>Dikarya</taxon>
        <taxon>Basidiomycota</taxon>
        <taxon>Agaricomycotina</taxon>
        <taxon>Agaricomycetes</taxon>
        <taxon>Agaricomycetidae</taxon>
        <taxon>Agaricales</taxon>
        <taxon>Tricholomatineae</taxon>
        <taxon>Clitocybaceae</taxon>
        <taxon>Collybia</taxon>
    </lineage>
</organism>
<dbReference type="CDD" id="cd14498">
    <property type="entry name" value="DSP"/>
    <property type="match status" value="2"/>
</dbReference>
<dbReference type="EMBL" id="MU150260">
    <property type="protein sequence ID" value="KAF9463677.1"/>
    <property type="molecule type" value="Genomic_DNA"/>
</dbReference>
<dbReference type="PANTHER" id="PTHR45848">
    <property type="entry name" value="DUAL SPECIFICITY PROTEIN PHOSPHATASE 12 FAMILY MEMBER"/>
    <property type="match status" value="1"/>
</dbReference>
<sequence>MTFGLPNLSEILKGQIYIGNLSAARSIEYRKKYGITHTISVCPEYPSTGPNHLAITIEDTEYDDILVHLPKACQFIQRALEEGGKVLVHCVMGISRSATVVAAFLMKTRKLSRSAAVRFIKQRRPQVHPNYGFIKQLEIFAECHYEVSPDNPEYTQWKRQRQRIVTKFLNSMVDTTSIIPDQLLLSSDFPEEVEQAESLLLDLGITHLLSLSPTRISFDILPPSTKHLNINVNDHEQASLLIALPSACKFIKNAIDEGGQVLVHCLTESRACVVVCAYLMSSRNIRADQAYANLEDELPLFNPTRSFSRHLELYELCGRNPTLKHPVVKDWIASEKPRNYIKGPSKRTSLCTTAADVLSETGIDMTAFGNTLTAIQISHA</sequence>
<dbReference type="PROSITE" id="PS50056">
    <property type="entry name" value="TYR_PHOSPHATASE_2"/>
    <property type="match status" value="1"/>
</dbReference>
<dbReference type="InterPro" id="IPR000387">
    <property type="entry name" value="Tyr_Pase_dom"/>
</dbReference>
<reference evidence="7" key="1">
    <citation type="submission" date="2020-11" db="EMBL/GenBank/DDBJ databases">
        <authorList>
            <consortium name="DOE Joint Genome Institute"/>
            <person name="Ahrendt S."/>
            <person name="Riley R."/>
            <person name="Andreopoulos W."/>
            <person name="Labutti K."/>
            <person name="Pangilinan J."/>
            <person name="Ruiz-Duenas F.J."/>
            <person name="Barrasa J.M."/>
            <person name="Sanchez-Garcia M."/>
            <person name="Camarero S."/>
            <person name="Miyauchi S."/>
            <person name="Serrano A."/>
            <person name="Linde D."/>
            <person name="Babiker R."/>
            <person name="Drula E."/>
            <person name="Ayuso-Fernandez I."/>
            <person name="Pacheco R."/>
            <person name="Padilla G."/>
            <person name="Ferreira P."/>
            <person name="Barriuso J."/>
            <person name="Kellner H."/>
            <person name="Castanera R."/>
            <person name="Alfaro M."/>
            <person name="Ramirez L."/>
            <person name="Pisabarro A.G."/>
            <person name="Kuo A."/>
            <person name="Tritt A."/>
            <person name="Lipzen A."/>
            <person name="He G."/>
            <person name="Yan M."/>
            <person name="Ng V."/>
            <person name="Cullen D."/>
            <person name="Martin F."/>
            <person name="Rosso M.-N."/>
            <person name="Henrissat B."/>
            <person name="Hibbett D."/>
            <person name="Martinez A.T."/>
            <person name="Grigoriev I.V."/>
        </authorList>
    </citation>
    <scope>NUCLEOTIDE SEQUENCE</scope>
    <source>
        <strain evidence="7">CBS 247.69</strain>
    </source>
</reference>
<dbReference type="InterPro" id="IPR029021">
    <property type="entry name" value="Prot-tyrosine_phosphatase-like"/>
</dbReference>
<evidence type="ECO:0000256" key="2">
    <source>
        <dbReference type="ARBA" id="ARBA00013064"/>
    </source>
</evidence>
<comment type="similarity">
    <text evidence="1">Belongs to the protein-tyrosine phosphatase family. Non-receptor class dual specificity subfamily.</text>
</comment>
<dbReference type="InterPro" id="IPR000340">
    <property type="entry name" value="Dual-sp_phosphatase_cat-dom"/>
</dbReference>
<gene>
    <name evidence="7" type="ORF">BDZ94DRAFT_1297700</name>
</gene>
<evidence type="ECO:0000256" key="4">
    <source>
        <dbReference type="ARBA" id="ARBA00022912"/>
    </source>
</evidence>
<dbReference type="Proteomes" id="UP000807353">
    <property type="component" value="Unassembled WGS sequence"/>
</dbReference>
<evidence type="ECO:0000313" key="8">
    <source>
        <dbReference type="Proteomes" id="UP000807353"/>
    </source>
</evidence>
<dbReference type="SUPFAM" id="SSF52799">
    <property type="entry name" value="(Phosphotyrosine protein) phosphatases II"/>
    <property type="match status" value="2"/>
</dbReference>
<keyword evidence="4" id="KW-0904">Protein phosphatase</keyword>
<feature type="domain" description="Tyrosine-protein phosphatase" evidence="5">
    <location>
        <begin position="7"/>
        <end position="146"/>
    </location>
</feature>
<dbReference type="PROSITE" id="PS00383">
    <property type="entry name" value="TYR_PHOSPHATASE_1"/>
    <property type="match status" value="1"/>
</dbReference>
<dbReference type="EC" id="3.1.3.48" evidence="2"/>
<dbReference type="Gene3D" id="3.90.190.10">
    <property type="entry name" value="Protein tyrosine phosphatase superfamily"/>
    <property type="match status" value="2"/>
</dbReference>
<protein>
    <recommendedName>
        <fullName evidence="2">protein-tyrosine-phosphatase</fullName>
        <ecNumber evidence="2">3.1.3.48</ecNumber>
    </recommendedName>
</protein>
<dbReference type="PANTHER" id="PTHR45848:SF4">
    <property type="entry name" value="DUAL SPECIFICITY PROTEIN PHOSPHATASE 12"/>
    <property type="match status" value="1"/>
</dbReference>
<feature type="domain" description="Tyrosine specific protein phosphatases" evidence="6">
    <location>
        <begin position="67"/>
        <end position="125"/>
    </location>
</feature>
<dbReference type="GO" id="GO:0008138">
    <property type="term" value="F:protein tyrosine/serine/threonine phosphatase activity"/>
    <property type="evidence" value="ECO:0007669"/>
    <property type="project" value="TreeGrafter"/>
</dbReference>
<dbReference type="SMART" id="SM00195">
    <property type="entry name" value="DSPc"/>
    <property type="match status" value="2"/>
</dbReference>
<comment type="caution">
    <text evidence="7">The sequence shown here is derived from an EMBL/GenBank/DDBJ whole genome shotgun (WGS) entry which is preliminary data.</text>
</comment>
<evidence type="ECO:0000313" key="7">
    <source>
        <dbReference type="EMBL" id="KAF9463677.1"/>
    </source>
</evidence>
<evidence type="ECO:0000259" key="6">
    <source>
        <dbReference type="PROSITE" id="PS50056"/>
    </source>
</evidence>
<dbReference type="GO" id="GO:0004725">
    <property type="term" value="F:protein tyrosine phosphatase activity"/>
    <property type="evidence" value="ECO:0007669"/>
    <property type="project" value="UniProtKB-EC"/>
</dbReference>
<keyword evidence="8" id="KW-1185">Reference proteome</keyword>
<keyword evidence="3" id="KW-0378">Hydrolase</keyword>
<dbReference type="PROSITE" id="PS50054">
    <property type="entry name" value="TYR_PHOSPHATASE_DUAL"/>
    <property type="match status" value="1"/>
</dbReference>
<proteinExistence type="inferred from homology"/>
<evidence type="ECO:0000256" key="1">
    <source>
        <dbReference type="ARBA" id="ARBA00008601"/>
    </source>
</evidence>
<dbReference type="InterPro" id="IPR016130">
    <property type="entry name" value="Tyr_Pase_AS"/>
</dbReference>
<dbReference type="InterPro" id="IPR020422">
    <property type="entry name" value="TYR_PHOSPHATASE_DUAL_dom"/>
</dbReference>